<dbReference type="Proteomes" id="UP001377168">
    <property type="component" value="Unassembled WGS sequence"/>
</dbReference>
<accession>A0ACC6PPK2</accession>
<protein>
    <submittedName>
        <fullName evidence="1">Uncharacterized protein</fullName>
    </submittedName>
</protein>
<sequence length="46" mass="4928">MAVLILRTCRETLSATPPDVLTASEQAPMAEWLDRLANSPEATAVS</sequence>
<organism evidence="1 2">
    <name type="scientific">Streptomyces achmelvichensis</name>
    <dbReference type="NCBI Taxonomy" id="3134111"/>
    <lineage>
        <taxon>Bacteria</taxon>
        <taxon>Bacillati</taxon>
        <taxon>Actinomycetota</taxon>
        <taxon>Actinomycetes</taxon>
        <taxon>Kitasatosporales</taxon>
        <taxon>Streptomycetaceae</taxon>
        <taxon>Streptomyces</taxon>
    </lineage>
</organism>
<keyword evidence="2" id="KW-1185">Reference proteome</keyword>
<gene>
    <name evidence="1" type="ORF">WKI67_07515</name>
</gene>
<reference evidence="1" key="1">
    <citation type="submission" date="2024-03" db="EMBL/GenBank/DDBJ databases">
        <title>Novel Streptomyces species of biotechnological and ecological value are a feature of Machair soil.</title>
        <authorList>
            <person name="Prole J.R."/>
            <person name="Goodfellow M."/>
            <person name="Allenby N."/>
            <person name="Ward A.C."/>
        </authorList>
    </citation>
    <scope>NUCLEOTIDE SEQUENCE</scope>
    <source>
        <strain evidence="1">MS2.AVA.5</strain>
    </source>
</reference>
<dbReference type="EMBL" id="JBBKAJ010000022">
    <property type="protein sequence ID" value="MEJ8633240.1"/>
    <property type="molecule type" value="Genomic_DNA"/>
</dbReference>
<name>A0ACC6PPK2_9ACTN</name>
<evidence type="ECO:0000313" key="1">
    <source>
        <dbReference type="EMBL" id="MEJ8633240.1"/>
    </source>
</evidence>
<comment type="caution">
    <text evidence="1">The sequence shown here is derived from an EMBL/GenBank/DDBJ whole genome shotgun (WGS) entry which is preliminary data.</text>
</comment>
<evidence type="ECO:0000313" key="2">
    <source>
        <dbReference type="Proteomes" id="UP001377168"/>
    </source>
</evidence>
<proteinExistence type="predicted"/>